<dbReference type="GO" id="GO:0005886">
    <property type="term" value="C:plasma membrane"/>
    <property type="evidence" value="ECO:0007669"/>
    <property type="project" value="UniProtKB-SubCell"/>
</dbReference>
<feature type="transmembrane region" description="Helical" evidence="6">
    <location>
        <begin position="151"/>
        <end position="167"/>
    </location>
</feature>
<accession>A0A7G9T7J6</accession>
<dbReference type="EMBL" id="CP060724">
    <property type="protein sequence ID" value="QNN76071.1"/>
    <property type="molecule type" value="Genomic_DNA"/>
</dbReference>
<evidence type="ECO:0000259" key="7">
    <source>
        <dbReference type="Pfam" id="PF09924"/>
    </source>
</evidence>
<evidence type="ECO:0000256" key="3">
    <source>
        <dbReference type="ARBA" id="ARBA00022692"/>
    </source>
</evidence>
<keyword evidence="5 6" id="KW-0472">Membrane</keyword>
<evidence type="ECO:0000256" key="5">
    <source>
        <dbReference type="ARBA" id="ARBA00023136"/>
    </source>
</evidence>
<feature type="domain" description="Phosphatidylglycerol lysyltransferase C-terminal" evidence="7">
    <location>
        <begin position="514"/>
        <end position="801"/>
    </location>
</feature>
<gene>
    <name evidence="8" type="primary">mprF</name>
    <name evidence="8" type="ORF">H9L19_03085</name>
</gene>
<dbReference type="GO" id="GO:0016755">
    <property type="term" value="F:aminoacyltransferase activity"/>
    <property type="evidence" value="ECO:0007669"/>
    <property type="project" value="TreeGrafter"/>
</dbReference>
<feature type="transmembrane region" description="Helical" evidence="6">
    <location>
        <begin position="241"/>
        <end position="263"/>
    </location>
</feature>
<keyword evidence="3 6" id="KW-0812">Transmembrane</keyword>
<dbReference type="PANTHER" id="PTHR34697:SF2">
    <property type="entry name" value="PHOSPHATIDYLGLYCEROL LYSYLTRANSFERASE"/>
    <property type="match status" value="1"/>
</dbReference>
<feature type="transmembrane region" description="Helical" evidence="6">
    <location>
        <begin position="269"/>
        <end position="286"/>
    </location>
</feature>
<dbReference type="KEGG" id="wdi:H9L19_03085"/>
<feature type="transmembrane region" description="Helical" evidence="6">
    <location>
        <begin position="397"/>
        <end position="415"/>
    </location>
</feature>
<evidence type="ECO:0000313" key="9">
    <source>
        <dbReference type="Proteomes" id="UP000515800"/>
    </source>
</evidence>
<dbReference type="NCBIfam" id="NF033480">
    <property type="entry name" value="bifunc_MprF"/>
    <property type="match status" value="1"/>
</dbReference>
<feature type="transmembrane region" description="Helical" evidence="6">
    <location>
        <begin position="188"/>
        <end position="207"/>
    </location>
</feature>
<keyword evidence="2" id="KW-1003">Cell membrane</keyword>
<feature type="transmembrane region" description="Helical" evidence="6">
    <location>
        <begin position="213"/>
        <end position="234"/>
    </location>
</feature>
<sequence length="823" mass="92522">MMRKIIGIATAFVVFFELGAMIRHLDFHPLLQLFKTIPTSLFLICFVVGVFAGSFALGYDYILHRLLSPDVKMSWRDGLTAWAGNAVHNALDVGGIVSVKLHQLAFDKTTVSKATFRQLYWLSQSGLAIFSAIALLMHVINPGFYSQIHDTWYVIGMLLPVIGLWITKRRYQLKKMLPTIRMRQIIGVSGLDWLAKVGTFLLIGILFGFPIDYWQVIPLLIAAHVIGLVTLIPGAWGSFDLVMIIGLIGMGLDSEAAFLWLLIYRLSDTVTPLLLGLFIYLWRALTDINQEFRGVPQDLTISVMHKIVTGLLYFGGITLILTGTLPGTLTQIHWLAHFNPWASNLLLQLPNIFIGVLLVMAGRGIASRVRRAMLPTMALQMIGIGYVLYFHQNWQPLVLFGMIFLLTWGIKSALYRQQFIYSWEAQIFDGFIYGGIFVTYLILGILNMPRFAGPHHRPTQALALLIPSIHWWFTGVIALAVIILAVVALRKYFAGHIERLGDTVDEARLATILAKGDNHYANLVFLGDKRVFYYQDTVAIQFRLINNKAVMMSDPFGVASDFKSALNAFIHEADRLGYIPVFYEVSESVAMLAHEFGYNFLKLGEEAWVDTLTFKTAGKKFANIRSEINQATAAGFEFAVIQPPYTDKFLRTLRAVSDEWLAGREEKGFSLGFFDASYLQRYPIGILKRADGEIVAFATLITSQTENQMTVDLMRFSKAAPNGTMDVLFVKAFEYAREQGVTTFNLGMSPLANVGINSQGFIRERLANLVYQFGSRIYSFEGLHHYKNKFASSWHPYYIAYSSRSNLVIVMLALSAIDNPGID</sequence>
<evidence type="ECO:0000313" key="8">
    <source>
        <dbReference type="EMBL" id="QNN76071.1"/>
    </source>
</evidence>
<dbReference type="InterPro" id="IPR024320">
    <property type="entry name" value="LPG_synthase_C"/>
</dbReference>
<comment type="subcellular location">
    <subcellularLocation>
        <location evidence="1">Cell membrane</location>
        <topology evidence="1">Multi-pass membrane protein</topology>
    </subcellularLocation>
</comment>
<feature type="transmembrane region" description="Helical" evidence="6">
    <location>
        <begin position="341"/>
        <end position="360"/>
    </location>
</feature>
<name>A0A7G9T7J6_9LACO</name>
<keyword evidence="9" id="KW-1185">Reference proteome</keyword>
<dbReference type="GO" id="GO:0055091">
    <property type="term" value="P:phospholipid homeostasis"/>
    <property type="evidence" value="ECO:0007669"/>
    <property type="project" value="TreeGrafter"/>
</dbReference>
<feature type="transmembrane region" description="Helical" evidence="6">
    <location>
        <begin position="469"/>
        <end position="489"/>
    </location>
</feature>
<reference evidence="8 9" key="1">
    <citation type="submission" date="2020-08" db="EMBL/GenBank/DDBJ databases">
        <title>Genome sequence of Weissella diestrammenae KACC 16890T.</title>
        <authorList>
            <person name="Hyun D.-W."/>
            <person name="Bae J.-W."/>
        </authorList>
    </citation>
    <scope>NUCLEOTIDE SEQUENCE [LARGE SCALE GENOMIC DNA]</scope>
    <source>
        <strain evidence="8 9">KACC 16890</strain>
    </source>
</reference>
<dbReference type="InterPro" id="IPR051211">
    <property type="entry name" value="PG_lysyltransferase"/>
</dbReference>
<dbReference type="InterPro" id="IPR016181">
    <property type="entry name" value="Acyl_CoA_acyltransferase"/>
</dbReference>
<proteinExistence type="predicted"/>
<dbReference type="AlphaFoldDB" id="A0A7G9T7J6"/>
<feature type="transmembrane region" description="Helical" evidence="6">
    <location>
        <begin position="36"/>
        <end position="59"/>
    </location>
</feature>
<keyword evidence="4 6" id="KW-1133">Transmembrane helix</keyword>
<feature type="transmembrane region" description="Helical" evidence="6">
    <location>
        <begin position="427"/>
        <end position="449"/>
    </location>
</feature>
<dbReference type="PANTHER" id="PTHR34697">
    <property type="entry name" value="PHOSPHATIDYLGLYCEROL LYSYLTRANSFERASE"/>
    <property type="match status" value="1"/>
</dbReference>
<evidence type="ECO:0000256" key="6">
    <source>
        <dbReference type="SAM" id="Phobius"/>
    </source>
</evidence>
<evidence type="ECO:0000256" key="2">
    <source>
        <dbReference type="ARBA" id="ARBA00022475"/>
    </source>
</evidence>
<feature type="transmembrane region" description="Helical" evidence="6">
    <location>
        <begin position="307"/>
        <end position="329"/>
    </location>
</feature>
<evidence type="ECO:0000256" key="4">
    <source>
        <dbReference type="ARBA" id="ARBA00022989"/>
    </source>
</evidence>
<feature type="transmembrane region" description="Helical" evidence="6">
    <location>
        <begin position="119"/>
        <end position="139"/>
    </location>
</feature>
<dbReference type="Pfam" id="PF09924">
    <property type="entry name" value="LPG_synthase_C"/>
    <property type="match status" value="1"/>
</dbReference>
<evidence type="ECO:0000256" key="1">
    <source>
        <dbReference type="ARBA" id="ARBA00004651"/>
    </source>
</evidence>
<protein>
    <submittedName>
        <fullName evidence="8">Bifunctional lysylphosphatidylglycerol flippase/synthetase MprF</fullName>
    </submittedName>
</protein>
<dbReference type="SUPFAM" id="SSF55729">
    <property type="entry name" value="Acyl-CoA N-acyltransferases (Nat)"/>
    <property type="match status" value="1"/>
</dbReference>
<dbReference type="Proteomes" id="UP000515800">
    <property type="component" value="Chromosome"/>
</dbReference>
<organism evidence="8 9">
    <name type="scientific">Weissella diestrammenae</name>
    <dbReference type="NCBI Taxonomy" id="1162633"/>
    <lineage>
        <taxon>Bacteria</taxon>
        <taxon>Bacillati</taxon>
        <taxon>Bacillota</taxon>
        <taxon>Bacilli</taxon>
        <taxon>Lactobacillales</taxon>
        <taxon>Lactobacillaceae</taxon>
        <taxon>Weissella</taxon>
    </lineage>
</organism>